<protein>
    <submittedName>
        <fullName evidence="1">Uncharacterized protein</fullName>
    </submittedName>
</protein>
<accession>A0A4Z2HVM6</accession>
<proteinExistence type="predicted"/>
<sequence>MAVLHFSVERRYRTVCVRACVRTCPHRVAREPSMIIPSGDSCQPTGVPQVLHRPPILVAGIN</sequence>
<gene>
    <name evidence="1" type="ORF">EYF80_020496</name>
</gene>
<dbReference type="EMBL" id="SRLO01000177">
    <property type="protein sequence ID" value="TNN69345.1"/>
    <property type="molecule type" value="Genomic_DNA"/>
</dbReference>
<evidence type="ECO:0000313" key="2">
    <source>
        <dbReference type="Proteomes" id="UP000314294"/>
    </source>
</evidence>
<comment type="caution">
    <text evidence="1">The sequence shown here is derived from an EMBL/GenBank/DDBJ whole genome shotgun (WGS) entry which is preliminary data.</text>
</comment>
<reference evidence="1 2" key="1">
    <citation type="submission" date="2019-03" db="EMBL/GenBank/DDBJ databases">
        <title>First draft genome of Liparis tanakae, snailfish: a comprehensive survey of snailfish specific genes.</title>
        <authorList>
            <person name="Kim W."/>
            <person name="Song I."/>
            <person name="Jeong J.-H."/>
            <person name="Kim D."/>
            <person name="Kim S."/>
            <person name="Ryu S."/>
            <person name="Song J.Y."/>
            <person name="Lee S.K."/>
        </authorList>
    </citation>
    <scope>NUCLEOTIDE SEQUENCE [LARGE SCALE GENOMIC DNA]</scope>
    <source>
        <tissue evidence="1">Muscle</tissue>
    </source>
</reference>
<keyword evidence="2" id="KW-1185">Reference proteome</keyword>
<evidence type="ECO:0000313" key="1">
    <source>
        <dbReference type="EMBL" id="TNN69345.1"/>
    </source>
</evidence>
<organism evidence="1 2">
    <name type="scientific">Liparis tanakae</name>
    <name type="common">Tanaka's snailfish</name>
    <dbReference type="NCBI Taxonomy" id="230148"/>
    <lineage>
        <taxon>Eukaryota</taxon>
        <taxon>Metazoa</taxon>
        <taxon>Chordata</taxon>
        <taxon>Craniata</taxon>
        <taxon>Vertebrata</taxon>
        <taxon>Euteleostomi</taxon>
        <taxon>Actinopterygii</taxon>
        <taxon>Neopterygii</taxon>
        <taxon>Teleostei</taxon>
        <taxon>Neoteleostei</taxon>
        <taxon>Acanthomorphata</taxon>
        <taxon>Eupercaria</taxon>
        <taxon>Perciformes</taxon>
        <taxon>Cottioidei</taxon>
        <taxon>Cottales</taxon>
        <taxon>Liparidae</taxon>
        <taxon>Liparis</taxon>
    </lineage>
</organism>
<dbReference type="AlphaFoldDB" id="A0A4Z2HVM6"/>
<name>A0A4Z2HVM6_9TELE</name>
<dbReference type="Proteomes" id="UP000314294">
    <property type="component" value="Unassembled WGS sequence"/>
</dbReference>